<evidence type="ECO:0000313" key="14">
    <source>
        <dbReference type="Proteomes" id="UP000317557"/>
    </source>
</evidence>
<evidence type="ECO:0000256" key="10">
    <source>
        <dbReference type="SAM" id="SignalP"/>
    </source>
</evidence>
<keyword evidence="7 9" id="KW-0472">Membrane</keyword>
<dbReference type="RefSeq" id="WP_142454771.1">
    <property type="nucleotide sequence ID" value="NZ_FXTP01000009.1"/>
</dbReference>
<evidence type="ECO:0000256" key="5">
    <source>
        <dbReference type="ARBA" id="ARBA00022729"/>
    </source>
</evidence>
<organism evidence="13 14">
    <name type="scientific">Gracilimonas mengyeensis</name>
    <dbReference type="NCBI Taxonomy" id="1302730"/>
    <lineage>
        <taxon>Bacteria</taxon>
        <taxon>Pseudomonadati</taxon>
        <taxon>Balneolota</taxon>
        <taxon>Balneolia</taxon>
        <taxon>Balneolales</taxon>
        <taxon>Balneolaceae</taxon>
        <taxon>Gracilimonas</taxon>
    </lineage>
</organism>
<gene>
    <name evidence="13" type="ORF">SAMN06265219_109138</name>
</gene>
<keyword evidence="3" id="KW-1134">Transmembrane beta strand</keyword>
<keyword evidence="14" id="KW-1185">Reference proteome</keyword>
<dbReference type="InterPro" id="IPR008969">
    <property type="entry name" value="CarboxyPept-like_regulatory"/>
</dbReference>
<dbReference type="InterPro" id="IPR010917">
    <property type="entry name" value="TonB_rcpt_CS"/>
</dbReference>
<feature type="signal peptide" evidence="10">
    <location>
        <begin position="1"/>
        <end position="19"/>
    </location>
</feature>
<dbReference type="InterPro" id="IPR036942">
    <property type="entry name" value="Beta-barrel_TonB_sf"/>
</dbReference>
<dbReference type="InterPro" id="IPR012910">
    <property type="entry name" value="Plug_dom"/>
</dbReference>
<evidence type="ECO:0000256" key="7">
    <source>
        <dbReference type="ARBA" id="ARBA00023136"/>
    </source>
</evidence>
<evidence type="ECO:0000259" key="11">
    <source>
        <dbReference type="Pfam" id="PF00593"/>
    </source>
</evidence>
<keyword evidence="2" id="KW-0813">Transport</keyword>
<evidence type="ECO:0000256" key="3">
    <source>
        <dbReference type="ARBA" id="ARBA00022452"/>
    </source>
</evidence>
<reference evidence="13 14" key="1">
    <citation type="submission" date="2017-05" db="EMBL/GenBank/DDBJ databases">
        <authorList>
            <person name="Varghese N."/>
            <person name="Submissions S."/>
        </authorList>
    </citation>
    <scope>NUCLEOTIDE SEQUENCE [LARGE SCALE GENOMIC DNA]</scope>
    <source>
        <strain evidence="13 14">DSM 21985</strain>
    </source>
</reference>
<dbReference type="SUPFAM" id="SSF49464">
    <property type="entry name" value="Carboxypeptidase regulatory domain-like"/>
    <property type="match status" value="1"/>
</dbReference>
<evidence type="ECO:0000256" key="4">
    <source>
        <dbReference type="ARBA" id="ARBA00022692"/>
    </source>
</evidence>
<evidence type="ECO:0000256" key="9">
    <source>
        <dbReference type="RuleBase" id="RU003357"/>
    </source>
</evidence>
<dbReference type="Pfam" id="PF07715">
    <property type="entry name" value="Plug"/>
    <property type="match status" value="1"/>
</dbReference>
<dbReference type="GO" id="GO:0015344">
    <property type="term" value="F:siderophore uptake transmembrane transporter activity"/>
    <property type="evidence" value="ECO:0007669"/>
    <property type="project" value="TreeGrafter"/>
</dbReference>
<feature type="domain" description="TonB-dependent receptor plug" evidence="12">
    <location>
        <begin position="118"/>
        <end position="205"/>
    </location>
</feature>
<keyword evidence="13" id="KW-0675">Receptor</keyword>
<keyword evidence="8" id="KW-0998">Cell outer membrane</keyword>
<name>A0A521DXM1_9BACT</name>
<evidence type="ECO:0000256" key="2">
    <source>
        <dbReference type="ARBA" id="ARBA00022448"/>
    </source>
</evidence>
<evidence type="ECO:0000313" key="13">
    <source>
        <dbReference type="EMBL" id="SMO75640.1"/>
    </source>
</evidence>
<keyword evidence="4" id="KW-0812">Transmembrane</keyword>
<feature type="domain" description="TonB-dependent receptor-like beta-barrel" evidence="11">
    <location>
        <begin position="240"/>
        <end position="709"/>
    </location>
</feature>
<sequence>MRYLTFFILTLFWVEPALAQDLSIQLLDRNNQQPVIQAHIKDDTGTVITVSDVNGFFSINPKKYPHIVVSAVGYASKEVHLHPGLKSIYLKPQVFRDDTELLVVATGEDQNNVHAYHQRANTQNMDQFLDNIDGLSTNKRGAFAWEPVIRGQADQRMNLTIDGMQVFKACVDKMDPITSYVETSNLSKLHIDKSGSGVAENGSGNSTLDLVTQRAEHHPFSLQIQSAYRVPDNYRHLNLTTNISDPSGRNAVRFSGSYKKANDFTAGNDRTINNTQYEKLNLNASYKHTFRSGHSIEGNYITDKAYDVGYPALLMDATKALADIGQVQFNFASSDANFQLDKVQLYANTIRHWMDDYDRDVANRAVMRGMYMPMYGETVTYGTRMNGKAALLGHSFNWFLDGYASHAYGDMEMNSLDPEIEDMFIYNLRDVQTRNVGLGLKHQFRASDKILLKLEENIRYKSLDTGNESFASFFEGLYDRELDTRQKILLSASGSALWMLNDRWSLTGNLVYSERMGNHMELFGHYIYNYTDGFFYDGNPWLKTERTFNTDVNVTWETDRNSFSISLFHKQYFTYIDGILAEDVSSNDFKFKQYANVGDAVIMGGEFRSLNNINHVISLENRISYLYAQNQSLNEPLPLIPPLKGNSLIHLHHGKNMLMGEVEWAAAQNRVAETTSIEDQTEAFAVINLSFERKWMGSSLSSILEVNNLLDHYYHTHTSIGNIPEAGRNLMLSLRYNF</sequence>
<protein>
    <submittedName>
        <fullName evidence="13">Outer membrane receptor proteins, mostly Fe transport</fullName>
    </submittedName>
</protein>
<dbReference type="Pfam" id="PF00593">
    <property type="entry name" value="TonB_dep_Rec_b-barrel"/>
    <property type="match status" value="1"/>
</dbReference>
<proteinExistence type="inferred from homology"/>
<dbReference type="InterPro" id="IPR000531">
    <property type="entry name" value="Beta-barrel_TonB"/>
</dbReference>
<dbReference type="PROSITE" id="PS01156">
    <property type="entry name" value="TONB_DEPENDENT_REC_2"/>
    <property type="match status" value="1"/>
</dbReference>
<dbReference type="PANTHER" id="PTHR30069">
    <property type="entry name" value="TONB-DEPENDENT OUTER MEMBRANE RECEPTOR"/>
    <property type="match status" value="1"/>
</dbReference>
<evidence type="ECO:0000256" key="6">
    <source>
        <dbReference type="ARBA" id="ARBA00023077"/>
    </source>
</evidence>
<dbReference type="GO" id="GO:0044718">
    <property type="term" value="P:siderophore transmembrane transport"/>
    <property type="evidence" value="ECO:0007669"/>
    <property type="project" value="TreeGrafter"/>
</dbReference>
<keyword evidence="5 10" id="KW-0732">Signal</keyword>
<dbReference type="InterPro" id="IPR039426">
    <property type="entry name" value="TonB-dep_rcpt-like"/>
</dbReference>
<dbReference type="Gene3D" id="2.40.170.20">
    <property type="entry name" value="TonB-dependent receptor, beta-barrel domain"/>
    <property type="match status" value="1"/>
</dbReference>
<feature type="chain" id="PRO_5021897395" evidence="10">
    <location>
        <begin position="20"/>
        <end position="738"/>
    </location>
</feature>
<dbReference type="Proteomes" id="UP000317557">
    <property type="component" value="Unassembled WGS sequence"/>
</dbReference>
<dbReference type="GO" id="GO:0009279">
    <property type="term" value="C:cell outer membrane"/>
    <property type="evidence" value="ECO:0007669"/>
    <property type="project" value="UniProtKB-SubCell"/>
</dbReference>
<comment type="subcellular location">
    <subcellularLocation>
        <location evidence="1">Cell outer membrane</location>
        <topology evidence="1">Multi-pass membrane protein</topology>
    </subcellularLocation>
</comment>
<evidence type="ECO:0000259" key="12">
    <source>
        <dbReference type="Pfam" id="PF07715"/>
    </source>
</evidence>
<comment type="similarity">
    <text evidence="9">Belongs to the TonB-dependent receptor family.</text>
</comment>
<accession>A0A521DXM1</accession>
<dbReference type="OrthoDB" id="9764669at2"/>
<evidence type="ECO:0000256" key="1">
    <source>
        <dbReference type="ARBA" id="ARBA00004571"/>
    </source>
</evidence>
<dbReference type="EMBL" id="FXTP01000009">
    <property type="protein sequence ID" value="SMO75640.1"/>
    <property type="molecule type" value="Genomic_DNA"/>
</dbReference>
<dbReference type="AlphaFoldDB" id="A0A521DXM1"/>
<dbReference type="SUPFAM" id="SSF56935">
    <property type="entry name" value="Porins"/>
    <property type="match status" value="1"/>
</dbReference>
<keyword evidence="6 9" id="KW-0798">TonB box</keyword>
<evidence type="ECO:0000256" key="8">
    <source>
        <dbReference type="ARBA" id="ARBA00023237"/>
    </source>
</evidence>
<dbReference type="PANTHER" id="PTHR30069:SF49">
    <property type="entry name" value="OUTER MEMBRANE PROTEIN C"/>
    <property type="match status" value="1"/>
</dbReference>